<dbReference type="InterPro" id="IPR040703">
    <property type="entry name" value="LCIB/C_CA"/>
</dbReference>
<evidence type="ECO:0000313" key="4">
    <source>
        <dbReference type="Proteomes" id="UP000236333"/>
    </source>
</evidence>
<organism evidence="3 4">
    <name type="scientific">Tetrabaena socialis</name>
    <dbReference type="NCBI Taxonomy" id="47790"/>
    <lineage>
        <taxon>Eukaryota</taxon>
        <taxon>Viridiplantae</taxon>
        <taxon>Chlorophyta</taxon>
        <taxon>core chlorophytes</taxon>
        <taxon>Chlorophyceae</taxon>
        <taxon>CS clade</taxon>
        <taxon>Chlamydomonadales</taxon>
        <taxon>Tetrabaenaceae</taxon>
        <taxon>Tetrabaena</taxon>
    </lineage>
</organism>
<dbReference type="OrthoDB" id="2014244at2759"/>
<name>A0A2J8ABQ7_9CHLO</name>
<evidence type="ECO:0000313" key="3">
    <source>
        <dbReference type="EMBL" id="PNH09962.1"/>
    </source>
</evidence>
<accession>A0A2J8ABQ7</accession>
<dbReference type="AlphaFoldDB" id="A0A2J8ABQ7"/>
<feature type="domain" description="Limiting CO2-inducible protein B/C beta carbonyic anhydrase" evidence="2">
    <location>
        <begin position="116"/>
        <end position="336"/>
    </location>
</feature>
<evidence type="ECO:0000259" key="2">
    <source>
        <dbReference type="Pfam" id="PF18599"/>
    </source>
</evidence>
<dbReference type="Proteomes" id="UP000236333">
    <property type="component" value="Unassembled WGS sequence"/>
</dbReference>
<sequence>MPRSVPRSLLSQIASSLEASLKAAEPAAEQLWLSARPRMMSTVARAEGGSALRNATRGGMSVLQPCTCGKVLCPGHARPMSTASQAPHAQPEWATDDKAPGLADRLAEVTKHFPTALSVDDFIARVEVALAGYGFTGDNAIAMSNLCRDESCLILEDKIESAFGSCFSTHGLGGVLTCGVIGMKAGLSHSPVVGGKERYVFFSFPHIAIDSEGKVGAVSRPNRPGSSAACGALIAALGDLKREGLEAHVKAPGVHDPLEPEYSILKQRIARRLAHEKLNPLNLSLVDITKAAERVISTDLEYLISKAVDTSRANYAVFTGVQIHNWAADLNNTDVASLEFVGVGKSYVVVDGEKVHLDLGKVPALSPRQLQILASASASDGKAATAASTGKLVQEIPREFLLKRLGGANSRSHMDGSAPAWGSYVATHVVDANAGAPQMDHPFEAAAPPKEEPVNTSFFWGTKN</sequence>
<keyword evidence="4" id="KW-1185">Reference proteome</keyword>
<reference evidence="3 4" key="1">
    <citation type="journal article" date="2017" name="Mol. Biol. Evol.">
        <title>The 4-celled Tetrabaena socialis nuclear genome reveals the essential components for genetic control of cell number at the origin of multicellularity in the volvocine lineage.</title>
        <authorList>
            <person name="Featherston J."/>
            <person name="Arakaki Y."/>
            <person name="Hanschen E.R."/>
            <person name="Ferris P.J."/>
            <person name="Michod R.E."/>
            <person name="Olson B.J.S.C."/>
            <person name="Nozaki H."/>
            <person name="Durand P.M."/>
        </authorList>
    </citation>
    <scope>NUCLEOTIDE SEQUENCE [LARGE SCALE GENOMIC DNA]</scope>
    <source>
        <strain evidence="3 4">NIES-571</strain>
    </source>
</reference>
<dbReference type="PANTHER" id="PTHR38016:SF1">
    <property type="entry name" value="LIMITING CO2-INDUCIBLE PROTEIN B_C BETA CARBONYIC ANHYDRASE DOMAIN-CONTAINING PROTEIN"/>
    <property type="match status" value="1"/>
</dbReference>
<comment type="caution">
    <text evidence="3">The sequence shown here is derived from an EMBL/GenBank/DDBJ whole genome shotgun (WGS) entry which is preliminary data.</text>
</comment>
<dbReference type="Pfam" id="PF18599">
    <property type="entry name" value="LCIB_C_CA"/>
    <property type="match status" value="1"/>
</dbReference>
<protein>
    <recommendedName>
        <fullName evidence="2">Limiting CO2-inducible protein B/C beta carbonyic anhydrase domain-containing protein</fullName>
    </recommendedName>
</protein>
<feature type="region of interest" description="Disordered" evidence="1">
    <location>
        <begin position="445"/>
        <end position="464"/>
    </location>
</feature>
<dbReference type="PANTHER" id="PTHR38016">
    <property type="entry name" value="UNNAMED PRODUCT"/>
    <property type="match status" value="1"/>
</dbReference>
<feature type="compositionally biased region" description="Polar residues" evidence="1">
    <location>
        <begin position="454"/>
        <end position="464"/>
    </location>
</feature>
<proteinExistence type="predicted"/>
<dbReference type="EMBL" id="PGGS01000072">
    <property type="protein sequence ID" value="PNH09962.1"/>
    <property type="molecule type" value="Genomic_DNA"/>
</dbReference>
<gene>
    <name evidence="3" type="ORF">TSOC_003372</name>
</gene>
<evidence type="ECO:0000256" key="1">
    <source>
        <dbReference type="SAM" id="MobiDB-lite"/>
    </source>
</evidence>